<accession>A0AAE1QD40</accession>
<feature type="region of interest" description="Disordered" evidence="1">
    <location>
        <begin position="1"/>
        <end position="97"/>
    </location>
</feature>
<organism evidence="3 4">
    <name type="scientific">Petrolisthes manimaculis</name>
    <dbReference type="NCBI Taxonomy" id="1843537"/>
    <lineage>
        <taxon>Eukaryota</taxon>
        <taxon>Metazoa</taxon>
        <taxon>Ecdysozoa</taxon>
        <taxon>Arthropoda</taxon>
        <taxon>Crustacea</taxon>
        <taxon>Multicrustacea</taxon>
        <taxon>Malacostraca</taxon>
        <taxon>Eumalacostraca</taxon>
        <taxon>Eucarida</taxon>
        <taxon>Decapoda</taxon>
        <taxon>Pleocyemata</taxon>
        <taxon>Anomura</taxon>
        <taxon>Galatheoidea</taxon>
        <taxon>Porcellanidae</taxon>
        <taxon>Petrolisthes</taxon>
    </lineage>
</organism>
<dbReference type="PANTHER" id="PTHR33309:SF3">
    <property type="entry name" value="CCHC-TYPE DOMAIN-CONTAINING PROTEIN"/>
    <property type="match status" value="1"/>
</dbReference>
<protein>
    <recommendedName>
        <fullName evidence="2">Mutator-like transposase domain-containing protein</fullName>
    </recommendedName>
</protein>
<feature type="compositionally biased region" description="Low complexity" evidence="1">
    <location>
        <begin position="39"/>
        <end position="93"/>
    </location>
</feature>
<feature type="region of interest" description="Disordered" evidence="1">
    <location>
        <begin position="581"/>
        <end position="606"/>
    </location>
</feature>
<sequence length="606" mass="69614">MVPKTKMQKKIALIAQKKKKKKNRLASIAEKSGMQPQHQSQPSLSGMQPQPQLQPSLSGMQPQPQSQPGLSGVQPQPQLQPSPSGVQPQPQSPASVKRKLRLCIPPVPLDRTEEYLLVSQEKLLVNYKEKCEHCKNFTLDSSSVTLRLGAANRITSECRYCGEKCEYWTSYRYEPHGKFDVNMKLVEFALENNGYKTIQDMEKIFEMKIMASSKFFHTAKDIEARGIEESDKMLRQARELVHEYVAREQPDSPEVKDIAVTCDGTLSNRGFVAKFCILPVIHFKTGLVVDYELLSKYCHVCEKNKDNEGDWYTDHEPKCYKNFEGSSPAMETEGWMCLWKRSVEKCKFRYTTVISDGDSKAYSTIVNEKIYGEVEIRKDDCINHISKRVGKALRNYVQKKSRKGSLTQVSEVTLGKIQEYYRKAIIRNKNVEKMRKAIFAIIEHCSSTDDDPCHELCPEGVATWCFFNRAKAVGKPAGSHEQHVHYPIHQDIKADLYAIMRKYSTDDLLSRCIQNDNESLNSVMWNKCSKNMFYHKDRLHYLIAKAITEFNMGFVHAQGIVPHGKVGKIGEEQDNEKCKKFEAKQQKEERSSKKLKAMEEERRHDL</sequence>
<evidence type="ECO:0000313" key="4">
    <source>
        <dbReference type="Proteomes" id="UP001292094"/>
    </source>
</evidence>
<feature type="domain" description="Mutator-like transposase" evidence="2">
    <location>
        <begin position="129"/>
        <end position="465"/>
    </location>
</feature>
<dbReference type="Pfam" id="PF20700">
    <property type="entry name" value="Mutator"/>
    <property type="match status" value="1"/>
</dbReference>
<proteinExistence type="predicted"/>
<evidence type="ECO:0000313" key="3">
    <source>
        <dbReference type="EMBL" id="KAK4324624.1"/>
    </source>
</evidence>
<name>A0AAE1QD40_9EUCA</name>
<dbReference type="Proteomes" id="UP001292094">
    <property type="component" value="Unassembled WGS sequence"/>
</dbReference>
<gene>
    <name evidence="3" type="ORF">Pmani_004737</name>
</gene>
<evidence type="ECO:0000256" key="1">
    <source>
        <dbReference type="SAM" id="MobiDB-lite"/>
    </source>
</evidence>
<evidence type="ECO:0000259" key="2">
    <source>
        <dbReference type="Pfam" id="PF20700"/>
    </source>
</evidence>
<reference evidence="3" key="1">
    <citation type="submission" date="2023-11" db="EMBL/GenBank/DDBJ databases">
        <title>Genome assemblies of two species of porcelain crab, Petrolisthes cinctipes and Petrolisthes manimaculis (Anomura: Porcellanidae).</title>
        <authorList>
            <person name="Angst P."/>
        </authorList>
    </citation>
    <scope>NUCLEOTIDE SEQUENCE</scope>
    <source>
        <strain evidence="3">PB745_02</strain>
        <tissue evidence="3">Gill</tissue>
    </source>
</reference>
<dbReference type="EMBL" id="JAWZYT010000345">
    <property type="protein sequence ID" value="KAK4324624.1"/>
    <property type="molecule type" value="Genomic_DNA"/>
</dbReference>
<keyword evidence="4" id="KW-1185">Reference proteome</keyword>
<dbReference type="PANTHER" id="PTHR33309">
    <property type="entry name" value="KERATIN, ULTRA HIGH-SULFUR MATRIX PROTEIN-LIKE"/>
    <property type="match status" value="1"/>
</dbReference>
<dbReference type="AlphaFoldDB" id="A0AAE1QD40"/>
<dbReference type="InterPro" id="IPR049012">
    <property type="entry name" value="Mutator_transp_dom"/>
</dbReference>
<comment type="caution">
    <text evidence="3">The sequence shown here is derived from an EMBL/GenBank/DDBJ whole genome shotgun (WGS) entry which is preliminary data.</text>
</comment>